<dbReference type="AlphaFoldDB" id="A0A7G5H3C8"/>
<keyword evidence="2" id="KW-1185">Reference proteome</keyword>
<evidence type="ECO:0000313" key="2">
    <source>
        <dbReference type="Proteomes" id="UP000515369"/>
    </source>
</evidence>
<reference evidence="1 2" key="1">
    <citation type="submission" date="2020-07" db="EMBL/GenBank/DDBJ databases">
        <title>Spirosoma foliorum sp. nov., isolated from the leaves on the Nejang mountain Korea, Republic of.</title>
        <authorList>
            <person name="Ho H."/>
            <person name="Lee Y.-J."/>
            <person name="Nurcahyanto D.-A."/>
            <person name="Kim S.-G."/>
        </authorList>
    </citation>
    <scope>NUCLEOTIDE SEQUENCE [LARGE SCALE GENOMIC DNA]</scope>
    <source>
        <strain evidence="1 2">PL0136</strain>
    </source>
</reference>
<protein>
    <submittedName>
        <fullName evidence="1">Outer membrane beta-barrel protein</fullName>
    </submittedName>
</protein>
<sequence>MQTLFSTLVAFWMTLTSLKAQENILIKAKPFQFGVFAGFNYSSTILTTPEIKSLAGFLIGVDLQYAMTTKSSLHLQPSWTRAKSQSYDVNLKIGTFKLPFIYRYNVSLNQKLFFVQAGVSYNHLTGSGLSRRTDIVCIAAPCPYMGPETSSSIKSVVSGMAGIGYTIELGKISIPITLQYDRNLSNYVFLATSSSPFQTDTEPIRVKFESFALTTGISF</sequence>
<dbReference type="Proteomes" id="UP000515369">
    <property type="component" value="Chromosome"/>
</dbReference>
<gene>
    <name evidence="1" type="ORF">H3H32_12380</name>
</gene>
<proteinExistence type="predicted"/>
<dbReference type="RefSeq" id="WP_182463001.1">
    <property type="nucleotide sequence ID" value="NZ_CP059732.1"/>
</dbReference>
<dbReference type="KEGG" id="sfol:H3H32_12380"/>
<name>A0A7G5H3C8_9BACT</name>
<dbReference type="InterPro" id="IPR011250">
    <property type="entry name" value="OMP/PagP_B-barrel"/>
</dbReference>
<dbReference type="SUPFAM" id="SSF56925">
    <property type="entry name" value="OMPA-like"/>
    <property type="match status" value="1"/>
</dbReference>
<evidence type="ECO:0000313" key="1">
    <source>
        <dbReference type="EMBL" id="QMW05620.1"/>
    </source>
</evidence>
<organism evidence="1 2">
    <name type="scientific">Spirosoma foliorum</name>
    <dbReference type="NCBI Taxonomy" id="2710596"/>
    <lineage>
        <taxon>Bacteria</taxon>
        <taxon>Pseudomonadati</taxon>
        <taxon>Bacteroidota</taxon>
        <taxon>Cytophagia</taxon>
        <taxon>Cytophagales</taxon>
        <taxon>Cytophagaceae</taxon>
        <taxon>Spirosoma</taxon>
    </lineage>
</organism>
<accession>A0A7G5H3C8</accession>
<dbReference type="EMBL" id="CP059732">
    <property type="protein sequence ID" value="QMW05620.1"/>
    <property type="molecule type" value="Genomic_DNA"/>
</dbReference>